<feature type="compositionally biased region" description="Basic and acidic residues" evidence="3">
    <location>
        <begin position="326"/>
        <end position="339"/>
    </location>
</feature>
<feature type="compositionally biased region" description="Basic residues" evidence="3">
    <location>
        <begin position="375"/>
        <end position="391"/>
    </location>
</feature>
<feature type="domain" description="Transcription factor TFIIB cyclin-like" evidence="5">
    <location>
        <begin position="172"/>
        <end position="240"/>
    </location>
</feature>
<keyword evidence="2" id="KW-0804">Transcription</keyword>
<dbReference type="AlphaFoldDB" id="A0A8D9G8X2"/>
<dbReference type="Proteomes" id="UP000694005">
    <property type="component" value="Chromosome A05"/>
</dbReference>
<dbReference type="SUPFAM" id="SSF47954">
    <property type="entry name" value="Cyclin-like"/>
    <property type="match status" value="2"/>
</dbReference>
<evidence type="ECO:0000259" key="5">
    <source>
        <dbReference type="Pfam" id="PF00382"/>
    </source>
</evidence>
<dbReference type="Gramene" id="A05p00440.2_BraZ1">
    <property type="protein sequence ID" value="A05p00440.2_BraZ1.CDS"/>
    <property type="gene ID" value="A05g00440.2_BraZ1"/>
</dbReference>
<proteinExistence type="predicted"/>
<evidence type="ECO:0000256" key="4">
    <source>
        <dbReference type="SAM" id="Phobius"/>
    </source>
</evidence>
<keyword evidence="4" id="KW-0472">Membrane</keyword>
<dbReference type="InterPro" id="IPR000812">
    <property type="entry name" value="TFIIB"/>
</dbReference>
<keyword evidence="4" id="KW-0812">Transmembrane</keyword>
<dbReference type="GO" id="GO:0070897">
    <property type="term" value="P:transcription preinitiation complex assembly"/>
    <property type="evidence" value="ECO:0007669"/>
    <property type="project" value="InterPro"/>
</dbReference>
<evidence type="ECO:0000313" key="6">
    <source>
        <dbReference type="EMBL" id="CAG7873523.1"/>
    </source>
</evidence>
<dbReference type="Pfam" id="PF00382">
    <property type="entry name" value="TFIIB"/>
    <property type="match status" value="2"/>
</dbReference>
<keyword evidence="1" id="KW-0805">Transcription regulation</keyword>
<accession>A0A8D9G8X2</accession>
<dbReference type="EMBL" id="LS974621">
    <property type="protein sequence ID" value="CAG7873523.1"/>
    <property type="molecule type" value="Genomic_DNA"/>
</dbReference>
<sequence>MMVCGLLLCDSCRVVLENFSFAGQSHSVQCGIRSTYESRTSAVREELMKFKDALQIGDGDDSDDSDDSGGVVGIASRLFVVCIVAFLHIWILLSQLYIFNLLFSKRSDDKNFIKGRRSELVLASCLYYACRKYELPLLLIDLSSYLGVAVCELGSVLLQLCKEAFGVDYYEDLVDPSVFIPQFTNGLLESGLDDESTTKVIGTAINIMASMKGDWTQTCRKLSGICGAAIYIAALSHDIADVGEETITSILIEFANTEAACLTVEGLKKSDSTLLEKPFTPRPNSDKEVVNCKHKDSKSFGYGLCEVCHVKFIEVYAAFQQAVKERKEKEENEEKKSEALDDLDGDPVESKKLSHPASTAWTRMHQSKGRFDHSRIKKRKIKKRMKNKTRSNTKDKT</sequence>
<dbReference type="GO" id="GO:0017025">
    <property type="term" value="F:TBP-class protein binding"/>
    <property type="evidence" value="ECO:0007669"/>
    <property type="project" value="InterPro"/>
</dbReference>
<name>A0A8D9G8X2_BRACM</name>
<reference evidence="6 7" key="1">
    <citation type="submission" date="2021-07" db="EMBL/GenBank/DDBJ databases">
        <authorList>
            <consortium name="Genoscope - CEA"/>
            <person name="William W."/>
        </authorList>
    </citation>
    <scope>NUCLEOTIDE SEQUENCE [LARGE SCALE GENOMIC DNA]</scope>
</reference>
<dbReference type="PRINTS" id="PR00685">
    <property type="entry name" value="TIFACTORIIB"/>
</dbReference>
<evidence type="ECO:0000256" key="2">
    <source>
        <dbReference type="ARBA" id="ARBA00023163"/>
    </source>
</evidence>
<keyword evidence="4" id="KW-1133">Transmembrane helix</keyword>
<protein>
    <recommendedName>
        <fullName evidence="5">Transcription factor TFIIB cyclin-like domain-containing protein</fullName>
    </recommendedName>
</protein>
<dbReference type="PANTHER" id="PTHR11618">
    <property type="entry name" value="TRANSCRIPTION INITIATION FACTOR IIB-RELATED"/>
    <property type="match status" value="1"/>
</dbReference>
<feature type="domain" description="Transcription factor TFIIB cyclin-like" evidence="5">
    <location>
        <begin position="105"/>
        <end position="162"/>
    </location>
</feature>
<dbReference type="Gene3D" id="1.10.472.10">
    <property type="entry name" value="Cyclin-like"/>
    <property type="match status" value="2"/>
</dbReference>
<evidence type="ECO:0000313" key="7">
    <source>
        <dbReference type="Proteomes" id="UP000694005"/>
    </source>
</evidence>
<dbReference type="InterPro" id="IPR036915">
    <property type="entry name" value="Cyclin-like_sf"/>
</dbReference>
<evidence type="ECO:0000256" key="3">
    <source>
        <dbReference type="SAM" id="MobiDB-lite"/>
    </source>
</evidence>
<feature type="transmembrane region" description="Helical" evidence="4">
    <location>
        <begin position="78"/>
        <end position="103"/>
    </location>
</feature>
<dbReference type="PANTHER" id="PTHR11618:SF64">
    <property type="entry name" value="TRANSCRIPTION FACTOR TFIIB CYCLIN-LIKE DOMAIN-CONTAINING PROTEIN"/>
    <property type="match status" value="1"/>
</dbReference>
<dbReference type="InterPro" id="IPR013150">
    <property type="entry name" value="TFIIB_cyclin"/>
</dbReference>
<gene>
    <name evidence="6" type="ORF">BRAPAZ1V2_A05P00440.2</name>
</gene>
<feature type="region of interest" description="Disordered" evidence="3">
    <location>
        <begin position="326"/>
        <end position="397"/>
    </location>
</feature>
<evidence type="ECO:0000256" key="1">
    <source>
        <dbReference type="ARBA" id="ARBA00023015"/>
    </source>
</evidence>
<organism evidence="6 7">
    <name type="scientific">Brassica campestris</name>
    <name type="common">Field mustard</name>
    <dbReference type="NCBI Taxonomy" id="3711"/>
    <lineage>
        <taxon>Eukaryota</taxon>
        <taxon>Viridiplantae</taxon>
        <taxon>Streptophyta</taxon>
        <taxon>Embryophyta</taxon>
        <taxon>Tracheophyta</taxon>
        <taxon>Spermatophyta</taxon>
        <taxon>Magnoliopsida</taxon>
        <taxon>eudicotyledons</taxon>
        <taxon>Gunneridae</taxon>
        <taxon>Pentapetalae</taxon>
        <taxon>rosids</taxon>
        <taxon>malvids</taxon>
        <taxon>Brassicales</taxon>
        <taxon>Brassicaceae</taxon>
        <taxon>Brassiceae</taxon>
        <taxon>Brassica</taxon>
    </lineage>
</organism>